<dbReference type="EMBL" id="FR695866">
    <property type="protein sequence ID" value="CBX27304.1"/>
    <property type="molecule type" value="Genomic_DNA"/>
</dbReference>
<name>E1Y9R0_9BACT</name>
<organism evidence="2">
    <name type="scientific">uncultured Desulfobacterium sp</name>
    <dbReference type="NCBI Taxonomy" id="201089"/>
    <lineage>
        <taxon>Bacteria</taxon>
        <taxon>Pseudomonadati</taxon>
        <taxon>Thermodesulfobacteriota</taxon>
        <taxon>Desulfobacteria</taxon>
        <taxon>Desulfobacterales</taxon>
        <taxon>Desulfobacteriaceae</taxon>
        <taxon>Desulfobacterium</taxon>
        <taxon>environmental samples</taxon>
    </lineage>
</organism>
<dbReference type="Gene3D" id="3.40.830.10">
    <property type="entry name" value="LigB-like"/>
    <property type="match status" value="1"/>
</dbReference>
<keyword evidence="1" id="KW-0812">Transmembrane</keyword>
<keyword evidence="1" id="KW-1133">Transmembrane helix</keyword>
<feature type="transmembrane region" description="Helical" evidence="1">
    <location>
        <begin position="60"/>
        <end position="79"/>
    </location>
</feature>
<keyword evidence="1" id="KW-0472">Membrane</keyword>
<sequence>MTINAVKSMPAIFVGHGNPINIIRHNRWTDGWLALGATIPRPMAILAASAHWYLPATLPTPVGPVIIIFCITFVQKRFYNEVIRKSLKKASL</sequence>
<protein>
    <recommendedName>
        <fullName evidence="3">Extradiol ring-cleavage dioxygenase class III enzyme subunit B domain-containing protein</fullName>
    </recommendedName>
</protein>
<evidence type="ECO:0000313" key="2">
    <source>
        <dbReference type="EMBL" id="CBX27304.1"/>
    </source>
</evidence>
<evidence type="ECO:0008006" key="3">
    <source>
        <dbReference type="Google" id="ProtNLM"/>
    </source>
</evidence>
<evidence type="ECO:0000256" key="1">
    <source>
        <dbReference type="SAM" id="Phobius"/>
    </source>
</evidence>
<gene>
    <name evidence="2" type="ORF">N47_H21260</name>
</gene>
<proteinExistence type="predicted"/>
<dbReference type="AlphaFoldDB" id="E1Y9R0"/>
<dbReference type="SUPFAM" id="SSF53213">
    <property type="entry name" value="LigB-like"/>
    <property type="match status" value="1"/>
</dbReference>
<reference evidence="2" key="1">
    <citation type="journal article" date="2011" name="Environ. Microbiol.">
        <title>Genomic insights into the metabolic potential of the polycyclic aromatic hydrocarbon degrading sulfate-reducing Deltaproteobacterium N47.</title>
        <authorList>
            <person name="Bergmann F."/>
            <person name="Selesi D."/>
            <person name="Weinmaier T."/>
            <person name="Tischler P."/>
            <person name="Rattei T."/>
            <person name="Meckenstock R.U."/>
        </authorList>
    </citation>
    <scope>NUCLEOTIDE SEQUENCE</scope>
</reference>
<accession>E1Y9R0</accession>